<proteinExistence type="predicted"/>
<evidence type="ECO:0000313" key="1">
    <source>
        <dbReference type="EMBL" id="SOQ59220.1"/>
    </source>
</evidence>
<name>A0A2H1X1J4_SPOFR</name>
<sequence length="163" mass="18149">MSVEAAFFLSVENNYPMTSPALGELRRSVGLLLTKNHPTFRAGAPVNPLNPKQQFQDHTKSCFVRDQTRYPLHGSQLSSHRVNRAVKEEMQKCRKGLASLRGKNHPITFSVLGEARGSVRLLLTKNHIVPTPAFRAGAPVKSLGSLQRRKLIKACKIIGYYIS</sequence>
<reference evidence="1" key="1">
    <citation type="submission" date="2016-07" db="EMBL/GenBank/DDBJ databases">
        <authorList>
            <person name="Bretaudeau A."/>
        </authorList>
    </citation>
    <scope>NUCLEOTIDE SEQUENCE</scope>
    <source>
        <strain evidence="1">Rice</strain>
        <tissue evidence="1">Whole body</tissue>
    </source>
</reference>
<organism evidence="1">
    <name type="scientific">Spodoptera frugiperda</name>
    <name type="common">Fall armyworm</name>
    <dbReference type="NCBI Taxonomy" id="7108"/>
    <lineage>
        <taxon>Eukaryota</taxon>
        <taxon>Metazoa</taxon>
        <taxon>Ecdysozoa</taxon>
        <taxon>Arthropoda</taxon>
        <taxon>Hexapoda</taxon>
        <taxon>Insecta</taxon>
        <taxon>Pterygota</taxon>
        <taxon>Neoptera</taxon>
        <taxon>Endopterygota</taxon>
        <taxon>Lepidoptera</taxon>
        <taxon>Glossata</taxon>
        <taxon>Ditrysia</taxon>
        <taxon>Noctuoidea</taxon>
        <taxon>Noctuidae</taxon>
        <taxon>Amphipyrinae</taxon>
        <taxon>Spodoptera</taxon>
    </lineage>
</organism>
<accession>A0A2H1X1J4</accession>
<dbReference type="AlphaFoldDB" id="A0A2H1X1J4"/>
<dbReference type="EMBL" id="ODYU01012755">
    <property type="protein sequence ID" value="SOQ59220.1"/>
    <property type="molecule type" value="Genomic_DNA"/>
</dbReference>
<gene>
    <name evidence="1" type="ORF">SFRICE_038399</name>
</gene>
<protein>
    <submittedName>
        <fullName evidence="1">SFRICE_038399</fullName>
    </submittedName>
</protein>